<organism evidence="1 2">
    <name type="scientific">Streptomyces liliiviolaceus</name>
    <dbReference type="NCBI Taxonomy" id="2823109"/>
    <lineage>
        <taxon>Bacteria</taxon>
        <taxon>Bacillati</taxon>
        <taxon>Actinomycetota</taxon>
        <taxon>Actinomycetes</taxon>
        <taxon>Kitasatosporales</taxon>
        <taxon>Streptomycetaceae</taxon>
        <taxon>Streptomyces</taxon>
    </lineage>
</organism>
<dbReference type="RefSeq" id="WP_210894664.1">
    <property type="nucleotide sequence ID" value="NZ_JAGPYQ010000004.1"/>
</dbReference>
<reference evidence="1 2" key="1">
    <citation type="submission" date="2021-04" db="EMBL/GenBank/DDBJ databases">
        <authorList>
            <person name="Tang X."/>
            <person name="Zhou X."/>
            <person name="Chen X."/>
            <person name="Cernava T."/>
            <person name="Zhang C."/>
        </authorList>
    </citation>
    <scope>NUCLEOTIDE SEQUENCE [LARGE SCALE GENOMIC DNA]</scope>
    <source>
        <strain evidence="1 2">BH-SS-21</strain>
        <plasmid evidence="1">p1</plasmid>
    </source>
</reference>
<proteinExistence type="predicted"/>
<geneLocation type="plasmid" evidence="1">
    <name>p1</name>
</geneLocation>
<evidence type="ECO:0000313" key="2">
    <source>
        <dbReference type="Proteomes" id="UP000677413"/>
    </source>
</evidence>
<evidence type="ECO:0000313" key="1">
    <source>
        <dbReference type="EMBL" id="MBQ0855702.1"/>
    </source>
</evidence>
<dbReference type="Proteomes" id="UP000677413">
    <property type="component" value="Unassembled WGS sequence"/>
</dbReference>
<protein>
    <submittedName>
        <fullName evidence="1">Uncharacterized protein</fullName>
    </submittedName>
</protein>
<keyword evidence="2" id="KW-1185">Reference proteome</keyword>
<dbReference type="AlphaFoldDB" id="A0A941BDD9"/>
<gene>
    <name evidence="1" type="ORF">J8N05_46960</name>
</gene>
<dbReference type="EMBL" id="JAGPYQ010000004">
    <property type="protein sequence ID" value="MBQ0855702.1"/>
    <property type="molecule type" value="Genomic_DNA"/>
</dbReference>
<keyword evidence="1" id="KW-0614">Plasmid</keyword>
<sequence>MTTALNDLITALQQLAELPPVERAKRCPELIDTAKAALAHERGAALAEATDSGDWTQAEMGRELGKSRQKIHDMIASYRREQIKEQQAG</sequence>
<accession>A0A941BDD9</accession>
<comment type="caution">
    <text evidence="1">The sequence shown here is derived from an EMBL/GenBank/DDBJ whole genome shotgun (WGS) entry which is preliminary data.</text>
</comment>
<name>A0A941BDD9_9ACTN</name>